<organism evidence="2 3">
    <name type="scientific">Byssothecium circinans</name>
    <dbReference type="NCBI Taxonomy" id="147558"/>
    <lineage>
        <taxon>Eukaryota</taxon>
        <taxon>Fungi</taxon>
        <taxon>Dikarya</taxon>
        <taxon>Ascomycota</taxon>
        <taxon>Pezizomycotina</taxon>
        <taxon>Dothideomycetes</taxon>
        <taxon>Pleosporomycetidae</taxon>
        <taxon>Pleosporales</taxon>
        <taxon>Massarineae</taxon>
        <taxon>Massarinaceae</taxon>
        <taxon>Byssothecium</taxon>
    </lineage>
</organism>
<proteinExistence type="predicted"/>
<dbReference type="OrthoDB" id="4135672at2759"/>
<dbReference type="EMBL" id="ML976988">
    <property type="protein sequence ID" value="KAF1957966.1"/>
    <property type="molecule type" value="Genomic_DNA"/>
</dbReference>
<dbReference type="Proteomes" id="UP000800035">
    <property type="component" value="Unassembled WGS sequence"/>
</dbReference>
<gene>
    <name evidence="2" type="ORF">CC80DRAFT_547022</name>
</gene>
<feature type="region of interest" description="Disordered" evidence="1">
    <location>
        <begin position="152"/>
        <end position="172"/>
    </location>
</feature>
<name>A0A6A5U4P9_9PLEO</name>
<protein>
    <submittedName>
        <fullName evidence="2">Uncharacterized protein</fullName>
    </submittedName>
</protein>
<reference evidence="2" key="1">
    <citation type="journal article" date="2020" name="Stud. Mycol.">
        <title>101 Dothideomycetes genomes: a test case for predicting lifestyles and emergence of pathogens.</title>
        <authorList>
            <person name="Haridas S."/>
            <person name="Albert R."/>
            <person name="Binder M."/>
            <person name="Bloem J."/>
            <person name="Labutti K."/>
            <person name="Salamov A."/>
            <person name="Andreopoulos B."/>
            <person name="Baker S."/>
            <person name="Barry K."/>
            <person name="Bills G."/>
            <person name="Bluhm B."/>
            <person name="Cannon C."/>
            <person name="Castanera R."/>
            <person name="Culley D."/>
            <person name="Daum C."/>
            <person name="Ezra D."/>
            <person name="Gonzalez J."/>
            <person name="Henrissat B."/>
            <person name="Kuo A."/>
            <person name="Liang C."/>
            <person name="Lipzen A."/>
            <person name="Lutzoni F."/>
            <person name="Magnuson J."/>
            <person name="Mondo S."/>
            <person name="Nolan M."/>
            <person name="Ohm R."/>
            <person name="Pangilinan J."/>
            <person name="Park H.-J."/>
            <person name="Ramirez L."/>
            <person name="Alfaro M."/>
            <person name="Sun H."/>
            <person name="Tritt A."/>
            <person name="Yoshinaga Y."/>
            <person name="Zwiers L.-H."/>
            <person name="Turgeon B."/>
            <person name="Goodwin S."/>
            <person name="Spatafora J."/>
            <person name="Crous P."/>
            <person name="Grigoriev I."/>
        </authorList>
    </citation>
    <scope>NUCLEOTIDE SEQUENCE</scope>
    <source>
        <strain evidence="2">CBS 675.92</strain>
    </source>
</reference>
<keyword evidence="3" id="KW-1185">Reference proteome</keyword>
<dbReference type="AlphaFoldDB" id="A0A6A5U4P9"/>
<evidence type="ECO:0000313" key="3">
    <source>
        <dbReference type="Proteomes" id="UP000800035"/>
    </source>
</evidence>
<dbReference type="Pfam" id="PF20174">
    <property type="entry name" value="DUF6540"/>
    <property type="match status" value="1"/>
</dbReference>
<accession>A0A6A5U4P9</accession>
<evidence type="ECO:0000313" key="2">
    <source>
        <dbReference type="EMBL" id="KAF1957966.1"/>
    </source>
</evidence>
<dbReference type="InterPro" id="IPR046670">
    <property type="entry name" value="DUF6540"/>
</dbReference>
<evidence type="ECO:0000256" key="1">
    <source>
        <dbReference type="SAM" id="MobiDB-lite"/>
    </source>
</evidence>
<sequence>MAYNVYRVEYRLGLQDPLMGPEPRAHNALFVETEQNGDGRILQVSGTITQPGGMYFEEDEEIKPENSETYLRKHYLGQIKAAQYGSVVHLLRSIPAPPLQRDFDPNTKSWVPCKPDKSRYGPGEDVPPYIKCTEWTLQKAIPTLQQSGFLYPNGVPQSQPPVQATEEAAPQT</sequence>